<evidence type="ECO:0000313" key="1">
    <source>
        <dbReference type="EMBL" id="KAI8430006.1"/>
    </source>
</evidence>
<protein>
    <submittedName>
        <fullName evidence="1">Uncharacterized protein</fullName>
    </submittedName>
</protein>
<accession>A0ACC0K142</accession>
<gene>
    <name evidence="1" type="ORF">MSG28_000453</name>
</gene>
<sequence>MIDGHYRFELAAIMVLFLSCPILECTHVGDNMENVPSGDAPVEVAAVLLNCDLDSIKDHPDSRASRFEREQLYKHNALQDCNKKLAITVKMSNEASTEDSYVPIDHVLDGSSTKRVRLLDPYVLRLRRDVPLQAYKLRLIDTVSGILTSSDKYKPEVQEFGKPSKRNERDTASSQYYEEWSERGAAVAAPARRVPARRTLLRAAAAGYNHDVVQDCGLRLFSSTHGEAQTSALPPASSPWPLPPRLRPTTRALRRGFVAAYTRTRHADCGAGRYTATTYPD</sequence>
<reference evidence="1 2" key="1">
    <citation type="journal article" date="2022" name="Genome Biol. Evol.">
        <title>The Spruce Budworm Genome: Reconstructing the Evolutionary History of Antifreeze Proteins.</title>
        <authorList>
            <person name="Beliveau C."/>
            <person name="Gagne P."/>
            <person name="Picq S."/>
            <person name="Vernygora O."/>
            <person name="Keeling C.I."/>
            <person name="Pinkney K."/>
            <person name="Doucet D."/>
            <person name="Wen F."/>
            <person name="Johnston J.S."/>
            <person name="Maaroufi H."/>
            <person name="Boyle B."/>
            <person name="Laroche J."/>
            <person name="Dewar K."/>
            <person name="Juretic N."/>
            <person name="Blackburn G."/>
            <person name="Nisole A."/>
            <person name="Brunet B."/>
            <person name="Brandao M."/>
            <person name="Lumley L."/>
            <person name="Duan J."/>
            <person name="Quan G."/>
            <person name="Lucarotti C.J."/>
            <person name="Roe A.D."/>
            <person name="Sperling F.A.H."/>
            <person name="Levesque R.C."/>
            <person name="Cusson M."/>
        </authorList>
    </citation>
    <scope>NUCLEOTIDE SEQUENCE [LARGE SCALE GENOMIC DNA]</scope>
    <source>
        <strain evidence="1">Glfc:IPQL:Cfum</strain>
    </source>
</reference>
<dbReference type="EMBL" id="CM046131">
    <property type="protein sequence ID" value="KAI8430006.1"/>
    <property type="molecule type" value="Genomic_DNA"/>
</dbReference>
<comment type="caution">
    <text evidence="1">The sequence shown here is derived from an EMBL/GenBank/DDBJ whole genome shotgun (WGS) entry which is preliminary data.</text>
</comment>
<keyword evidence="2" id="KW-1185">Reference proteome</keyword>
<evidence type="ECO:0000313" key="2">
    <source>
        <dbReference type="Proteomes" id="UP001064048"/>
    </source>
</evidence>
<proteinExistence type="predicted"/>
<organism evidence="1 2">
    <name type="scientific">Choristoneura fumiferana</name>
    <name type="common">Spruce budworm moth</name>
    <name type="synonym">Archips fumiferana</name>
    <dbReference type="NCBI Taxonomy" id="7141"/>
    <lineage>
        <taxon>Eukaryota</taxon>
        <taxon>Metazoa</taxon>
        <taxon>Ecdysozoa</taxon>
        <taxon>Arthropoda</taxon>
        <taxon>Hexapoda</taxon>
        <taxon>Insecta</taxon>
        <taxon>Pterygota</taxon>
        <taxon>Neoptera</taxon>
        <taxon>Endopterygota</taxon>
        <taxon>Lepidoptera</taxon>
        <taxon>Glossata</taxon>
        <taxon>Ditrysia</taxon>
        <taxon>Tortricoidea</taxon>
        <taxon>Tortricidae</taxon>
        <taxon>Tortricinae</taxon>
        <taxon>Choristoneura</taxon>
    </lineage>
</organism>
<dbReference type="Proteomes" id="UP001064048">
    <property type="component" value="Chromosome Z"/>
</dbReference>
<name>A0ACC0K142_CHOFU</name>